<evidence type="ECO:0000313" key="1">
    <source>
        <dbReference type="EMBL" id="CAB4930153.1"/>
    </source>
</evidence>
<accession>A0A6J7IG02</accession>
<gene>
    <name evidence="1" type="ORF">UFOPK3720_00674</name>
</gene>
<organism evidence="1">
    <name type="scientific">freshwater metagenome</name>
    <dbReference type="NCBI Taxonomy" id="449393"/>
    <lineage>
        <taxon>unclassified sequences</taxon>
        <taxon>metagenomes</taxon>
        <taxon>ecological metagenomes</taxon>
    </lineage>
</organism>
<dbReference type="EMBL" id="CAFBNB010000105">
    <property type="protein sequence ID" value="CAB4930153.1"/>
    <property type="molecule type" value="Genomic_DNA"/>
</dbReference>
<name>A0A6J7IG02_9ZZZZ</name>
<sequence>MPKVAGPVEQPDADDLHAEVARGLQVVAGEDSEAAGVLRQRSGDAELRREVGDTRRGVRPQGLVPAIGCEIGVEVIAAAPHPADEALVAGEVGEPLGRDLTEHPDRVLAGRRPQAGIDCREEITGLGVPRPAQVRGELLERSQRRGEDCADGESSNRSHGQTLACLITLACSTWRVPGNFCPILA</sequence>
<reference evidence="1" key="1">
    <citation type="submission" date="2020-05" db="EMBL/GenBank/DDBJ databases">
        <authorList>
            <person name="Chiriac C."/>
            <person name="Salcher M."/>
            <person name="Ghai R."/>
            <person name="Kavagutti S V."/>
        </authorList>
    </citation>
    <scope>NUCLEOTIDE SEQUENCE</scope>
</reference>
<proteinExistence type="predicted"/>
<dbReference type="AlphaFoldDB" id="A0A6J7IG02"/>
<protein>
    <submittedName>
        <fullName evidence="1">Unannotated protein</fullName>
    </submittedName>
</protein>